<dbReference type="GO" id="GO:0005829">
    <property type="term" value="C:cytosol"/>
    <property type="evidence" value="ECO:0007669"/>
    <property type="project" value="TreeGrafter"/>
</dbReference>
<dbReference type="Pfam" id="PF08032">
    <property type="entry name" value="SpoU_sub_bind"/>
    <property type="match status" value="1"/>
</dbReference>
<feature type="domain" description="RNA 2-O ribose methyltransferase substrate binding" evidence="7">
    <location>
        <begin position="6"/>
        <end position="80"/>
    </location>
</feature>
<feature type="binding site" evidence="6">
    <location>
        <position position="217"/>
    </location>
    <ligand>
        <name>S-adenosyl-L-methionine</name>
        <dbReference type="ChEBI" id="CHEBI:59789"/>
    </ligand>
</feature>
<organism evidence="8 9">
    <name type="scientific">Zooshikella ganghwensis</name>
    <dbReference type="NCBI Taxonomy" id="202772"/>
    <lineage>
        <taxon>Bacteria</taxon>
        <taxon>Pseudomonadati</taxon>
        <taxon>Pseudomonadota</taxon>
        <taxon>Gammaproteobacteria</taxon>
        <taxon>Oceanospirillales</taxon>
        <taxon>Zooshikellaceae</taxon>
        <taxon>Zooshikella</taxon>
    </lineage>
</organism>
<dbReference type="SMART" id="SM00967">
    <property type="entry name" value="SpoU_sub_bind"/>
    <property type="match status" value="1"/>
</dbReference>
<comment type="subcellular location">
    <subcellularLocation>
        <location evidence="6">Cytoplasm</location>
    </subcellularLocation>
</comment>
<dbReference type="Proteomes" id="UP000257039">
    <property type="component" value="Unassembled WGS sequence"/>
</dbReference>
<dbReference type="AlphaFoldDB" id="A0A4P9VJM1"/>
<evidence type="ECO:0000256" key="2">
    <source>
        <dbReference type="ARBA" id="ARBA00022552"/>
    </source>
</evidence>
<keyword evidence="2 6" id="KW-0698">rRNA processing</keyword>
<dbReference type="CDD" id="cd18103">
    <property type="entry name" value="SpoU-like_RlmB"/>
    <property type="match status" value="1"/>
</dbReference>
<dbReference type="GO" id="GO:0070039">
    <property type="term" value="F:rRNA (guanosine-2'-O-)-methyltransferase activity"/>
    <property type="evidence" value="ECO:0007669"/>
    <property type="project" value="UniProtKB-UniRule"/>
</dbReference>
<keyword evidence="1 6" id="KW-0963">Cytoplasm</keyword>
<accession>A0A4P9VJM1</accession>
<dbReference type="PANTHER" id="PTHR46429:SF1">
    <property type="entry name" value="23S RRNA (GUANOSINE-2'-O-)-METHYLTRANSFERASE RLMB"/>
    <property type="match status" value="1"/>
</dbReference>
<keyword evidence="5 6" id="KW-0949">S-adenosyl-L-methionine</keyword>
<dbReference type="InterPro" id="IPR004441">
    <property type="entry name" value="rRNA_MeTrfase_TrmH"/>
</dbReference>
<gene>
    <name evidence="6" type="primary">rlmB</name>
    <name evidence="8" type="ORF">B9G39_03110</name>
</gene>
<comment type="catalytic activity">
    <reaction evidence="6">
        <text>guanosine(2251) in 23S rRNA + S-adenosyl-L-methionine = 2'-O-methylguanosine(2251) in 23S rRNA + S-adenosyl-L-homocysteine + H(+)</text>
        <dbReference type="Rhea" id="RHEA:24140"/>
        <dbReference type="Rhea" id="RHEA-COMP:10239"/>
        <dbReference type="Rhea" id="RHEA-COMP:10241"/>
        <dbReference type="ChEBI" id="CHEBI:15378"/>
        <dbReference type="ChEBI" id="CHEBI:57856"/>
        <dbReference type="ChEBI" id="CHEBI:59789"/>
        <dbReference type="ChEBI" id="CHEBI:74269"/>
        <dbReference type="ChEBI" id="CHEBI:74445"/>
        <dbReference type="EC" id="2.1.1.185"/>
    </reaction>
</comment>
<protein>
    <recommendedName>
        <fullName evidence="6">23S rRNA (guanosine-2'-O-)-methyltransferase RlmB</fullName>
        <ecNumber evidence="6">2.1.1.185</ecNumber>
    </recommendedName>
    <alternativeName>
        <fullName evidence="6">23S rRNA (guanosine2251 2'-O)-methyltransferase</fullName>
    </alternativeName>
    <alternativeName>
        <fullName evidence="6">23S rRNA Gm2251 2'-O-methyltransferase</fullName>
    </alternativeName>
</protein>
<dbReference type="InterPro" id="IPR024915">
    <property type="entry name" value="23S_rRNA_MeTrfase_RlmB"/>
</dbReference>
<evidence type="ECO:0000259" key="7">
    <source>
        <dbReference type="SMART" id="SM00967"/>
    </source>
</evidence>
<reference evidence="8 9" key="1">
    <citation type="submission" date="2017-04" db="EMBL/GenBank/DDBJ databases">
        <title>Draft genome sequence of Zooshikella ganghwensis VG4 isolated from Red Sea sediments.</title>
        <authorList>
            <person name="Rehman Z."/>
            <person name="Alam I."/>
            <person name="Kamau A."/>
            <person name="Bajic V."/>
            <person name="Leiknes T."/>
        </authorList>
    </citation>
    <scope>NUCLEOTIDE SEQUENCE [LARGE SCALE GENOMIC DNA]</scope>
    <source>
        <strain evidence="8 9">VG4</strain>
    </source>
</reference>
<proteinExistence type="inferred from homology"/>
<evidence type="ECO:0000256" key="5">
    <source>
        <dbReference type="ARBA" id="ARBA00022691"/>
    </source>
</evidence>
<dbReference type="Gene3D" id="3.30.1330.30">
    <property type="match status" value="1"/>
</dbReference>
<dbReference type="EMBL" id="NDXW01000001">
    <property type="protein sequence ID" value="RDH42514.1"/>
    <property type="molecule type" value="Genomic_DNA"/>
</dbReference>
<comment type="function">
    <text evidence="6">Specifically methylates the ribose of guanosine 2251 in 23S rRNA.</text>
</comment>
<dbReference type="InterPro" id="IPR001537">
    <property type="entry name" value="SpoU_MeTrfase"/>
</dbReference>
<evidence type="ECO:0000313" key="9">
    <source>
        <dbReference type="Proteomes" id="UP000257039"/>
    </source>
</evidence>
<name>A0A4P9VJM1_9GAMM</name>
<feature type="binding site" evidence="6">
    <location>
        <position position="226"/>
    </location>
    <ligand>
        <name>S-adenosyl-L-methionine</name>
        <dbReference type="ChEBI" id="CHEBI:59789"/>
    </ligand>
</feature>
<dbReference type="InterPro" id="IPR029026">
    <property type="entry name" value="tRNA_m1G_MTases_N"/>
</dbReference>
<dbReference type="InterPro" id="IPR029064">
    <property type="entry name" value="Ribosomal_eL30-like_sf"/>
</dbReference>
<keyword evidence="3 6" id="KW-0489">Methyltransferase</keyword>
<dbReference type="InterPro" id="IPR013123">
    <property type="entry name" value="SpoU_subst-bd"/>
</dbReference>
<comment type="similarity">
    <text evidence="6">Belongs to the class IV-like SAM-binding methyltransferase superfamily. RNA methyltransferase TrmH family. RlmB subfamily.</text>
</comment>
<evidence type="ECO:0000256" key="6">
    <source>
        <dbReference type="HAMAP-Rule" id="MF_01887"/>
    </source>
</evidence>
<keyword evidence="9" id="KW-1185">Reference proteome</keyword>
<sequence>MSNTDVVYGIHAVLAQLNQRPDDVIEILLQQGREGDQINKIRAFADKQHITCSVVSRKVLDQYAKTHQGVVVKVRASRGKTEEELVHLLDNLDEPPFILVLDSVTDPHNLGACLRSADAAGVHAVIAPKDKAVGLTPVVRKVACGAAESVAFFSVTNLARTLRMLQDRGIWITGMAGEASQDLYTTDLAGPTALVLGAEGKGLRRLTRELCDQLTKIPMTGLVTSLNVSVAAGICLFEAVRQRKLKGN</sequence>
<dbReference type="NCBIfam" id="TIGR00186">
    <property type="entry name" value="rRNA_methyl_3"/>
    <property type="match status" value="1"/>
</dbReference>
<dbReference type="SUPFAM" id="SSF55315">
    <property type="entry name" value="L30e-like"/>
    <property type="match status" value="1"/>
</dbReference>
<dbReference type="PANTHER" id="PTHR46429">
    <property type="entry name" value="23S RRNA (GUANOSINE-2'-O-)-METHYLTRANSFERASE RLMB"/>
    <property type="match status" value="1"/>
</dbReference>
<evidence type="ECO:0000256" key="1">
    <source>
        <dbReference type="ARBA" id="ARBA00022490"/>
    </source>
</evidence>
<evidence type="ECO:0000313" key="8">
    <source>
        <dbReference type="EMBL" id="RDH42514.1"/>
    </source>
</evidence>
<dbReference type="FunFam" id="3.40.1280.10:FF:000008">
    <property type="entry name" value="Group 3 RNA methyltransferase TrmH"/>
    <property type="match status" value="1"/>
</dbReference>
<evidence type="ECO:0000256" key="4">
    <source>
        <dbReference type="ARBA" id="ARBA00022679"/>
    </source>
</evidence>
<dbReference type="SUPFAM" id="SSF75217">
    <property type="entry name" value="alpha/beta knot"/>
    <property type="match status" value="1"/>
</dbReference>
<dbReference type="RefSeq" id="WP_094786010.1">
    <property type="nucleotide sequence ID" value="NZ_NDXW01000001.1"/>
</dbReference>
<dbReference type="Pfam" id="PF00588">
    <property type="entry name" value="SpoU_methylase"/>
    <property type="match status" value="1"/>
</dbReference>
<evidence type="ECO:0000256" key="3">
    <source>
        <dbReference type="ARBA" id="ARBA00022603"/>
    </source>
</evidence>
<dbReference type="GO" id="GO:0003723">
    <property type="term" value="F:RNA binding"/>
    <property type="evidence" value="ECO:0007669"/>
    <property type="project" value="InterPro"/>
</dbReference>
<dbReference type="HAMAP" id="MF_01887">
    <property type="entry name" value="23SrRNA_methyltr_B"/>
    <property type="match status" value="1"/>
</dbReference>
<comment type="caution">
    <text evidence="8">The sequence shown here is derived from an EMBL/GenBank/DDBJ whole genome shotgun (WGS) entry which is preliminary data.</text>
</comment>
<dbReference type="Gene3D" id="3.40.1280.10">
    <property type="match status" value="1"/>
</dbReference>
<dbReference type="EC" id="2.1.1.185" evidence="6"/>
<keyword evidence="4 6" id="KW-0808">Transferase</keyword>
<feature type="binding site" evidence="6">
    <location>
        <position position="197"/>
    </location>
    <ligand>
        <name>S-adenosyl-L-methionine</name>
        <dbReference type="ChEBI" id="CHEBI:59789"/>
    </ligand>
</feature>
<dbReference type="InterPro" id="IPR029028">
    <property type="entry name" value="Alpha/beta_knot_MTases"/>
</dbReference>